<dbReference type="Proteomes" id="UP000708208">
    <property type="component" value="Unassembled WGS sequence"/>
</dbReference>
<name>A0A8J2JKG5_9HEXA</name>
<evidence type="ECO:0000313" key="1">
    <source>
        <dbReference type="EMBL" id="CAG7715677.1"/>
    </source>
</evidence>
<sequence length="24" mass="2816">MEATSRSAWNSWLGKYFHRGQDST</sequence>
<accession>A0A8J2JKG5</accession>
<proteinExistence type="predicted"/>
<feature type="non-terminal residue" evidence="1">
    <location>
        <position position="1"/>
    </location>
</feature>
<reference evidence="1" key="1">
    <citation type="submission" date="2021-06" db="EMBL/GenBank/DDBJ databases">
        <authorList>
            <person name="Hodson N. C."/>
            <person name="Mongue J. A."/>
            <person name="Jaron S. K."/>
        </authorList>
    </citation>
    <scope>NUCLEOTIDE SEQUENCE</scope>
</reference>
<dbReference type="EMBL" id="CAJVCH010034764">
    <property type="protein sequence ID" value="CAG7715677.1"/>
    <property type="molecule type" value="Genomic_DNA"/>
</dbReference>
<gene>
    <name evidence="1" type="ORF">AFUS01_LOCUS5441</name>
</gene>
<dbReference type="AlphaFoldDB" id="A0A8J2JKG5"/>
<keyword evidence="2" id="KW-1185">Reference proteome</keyword>
<evidence type="ECO:0000313" key="2">
    <source>
        <dbReference type="Proteomes" id="UP000708208"/>
    </source>
</evidence>
<organism evidence="1 2">
    <name type="scientific">Allacma fusca</name>
    <dbReference type="NCBI Taxonomy" id="39272"/>
    <lineage>
        <taxon>Eukaryota</taxon>
        <taxon>Metazoa</taxon>
        <taxon>Ecdysozoa</taxon>
        <taxon>Arthropoda</taxon>
        <taxon>Hexapoda</taxon>
        <taxon>Collembola</taxon>
        <taxon>Symphypleona</taxon>
        <taxon>Sminthuridae</taxon>
        <taxon>Allacma</taxon>
    </lineage>
</organism>
<protein>
    <submittedName>
        <fullName evidence="1">Uncharacterized protein</fullName>
    </submittedName>
</protein>
<comment type="caution">
    <text evidence="1">The sequence shown here is derived from an EMBL/GenBank/DDBJ whole genome shotgun (WGS) entry which is preliminary data.</text>
</comment>